<dbReference type="PANTHER" id="PTHR43065:SF10">
    <property type="entry name" value="PEROXIDE STRESS-ACTIVATED HISTIDINE KINASE MAK3"/>
    <property type="match status" value="1"/>
</dbReference>
<dbReference type="SUPFAM" id="SSF47384">
    <property type="entry name" value="Homodimeric domain of signal transducing histidine kinase"/>
    <property type="match status" value="1"/>
</dbReference>
<dbReference type="Pfam" id="PF02518">
    <property type="entry name" value="HATPase_c"/>
    <property type="match status" value="1"/>
</dbReference>
<organism evidence="10 11">
    <name type="scientific">Aerophobetes bacterium</name>
    <dbReference type="NCBI Taxonomy" id="2030807"/>
    <lineage>
        <taxon>Bacteria</taxon>
        <taxon>Candidatus Aerophobota</taxon>
    </lineage>
</organism>
<reference evidence="10 11" key="1">
    <citation type="submission" date="2019-03" db="EMBL/GenBank/DDBJ databases">
        <title>Metabolic potential of uncultured bacteria and archaea associated with petroleum seepage in deep-sea sediments.</title>
        <authorList>
            <person name="Dong X."/>
            <person name="Hubert C."/>
        </authorList>
    </citation>
    <scope>NUCLEOTIDE SEQUENCE [LARGE SCALE GENOMIC DNA]</scope>
    <source>
        <strain evidence="10">E44_bin7</strain>
    </source>
</reference>
<dbReference type="SMART" id="SM00388">
    <property type="entry name" value="HisKA"/>
    <property type="match status" value="1"/>
</dbReference>
<gene>
    <name evidence="10" type="ORF">E3J84_01330</name>
</gene>
<dbReference type="Gene3D" id="1.10.287.130">
    <property type="match status" value="1"/>
</dbReference>
<dbReference type="EC" id="2.7.13.3" evidence="2"/>
<dbReference type="InterPro" id="IPR036097">
    <property type="entry name" value="HisK_dim/P_sf"/>
</dbReference>
<dbReference type="PANTHER" id="PTHR43065">
    <property type="entry name" value="SENSOR HISTIDINE KINASE"/>
    <property type="match status" value="1"/>
</dbReference>
<keyword evidence="4" id="KW-0808">Transferase</keyword>
<evidence type="ECO:0000256" key="7">
    <source>
        <dbReference type="ARBA" id="ARBA00022840"/>
    </source>
</evidence>
<evidence type="ECO:0000256" key="5">
    <source>
        <dbReference type="ARBA" id="ARBA00022741"/>
    </source>
</evidence>
<dbReference type="Pfam" id="PF00512">
    <property type="entry name" value="HisKA"/>
    <property type="match status" value="1"/>
</dbReference>
<evidence type="ECO:0000256" key="6">
    <source>
        <dbReference type="ARBA" id="ARBA00022777"/>
    </source>
</evidence>
<evidence type="ECO:0000256" key="8">
    <source>
        <dbReference type="ARBA" id="ARBA00023012"/>
    </source>
</evidence>
<protein>
    <recommendedName>
        <fullName evidence="2">histidine kinase</fullName>
        <ecNumber evidence="2">2.7.13.3</ecNumber>
    </recommendedName>
</protein>
<dbReference type="Proteomes" id="UP000316360">
    <property type="component" value="Unassembled WGS sequence"/>
</dbReference>
<evidence type="ECO:0000313" key="11">
    <source>
        <dbReference type="Proteomes" id="UP000316360"/>
    </source>
</evidence>
<evidence type="ECO:0000256" key="2">
    <source>
        <dbReference type="ARBA" id="ARBA00012438"/>
    </source>
</evidence>
<dbReference type="InterPro" id="IPR005467">
    <property type="entry name" value="His_kinase_dom"/>
</dbReference>
<accession>A0A523S3I4</accession>
<keyword evidence="5" id="KW-0547">Nucleotide-binding</keyword>
<dbReference type="SUPFAM" id="SSF55874">
    <property type="entry name" value="ATPase domain of HSP90 chaperone/DNA topoisomerase II/histidine kinase"/>
    <property type="match status" value="1"/>
</dbReference>
<dbReference type="InterPro" id="IPR003594">
    <property type="entry name" value="HATPase_dom"/>
</dbReference>
<proteinExistence type="predicted"/>
<dbReference type="InterPro" id="IPR036890">
    <property type="entry name" value="HATPase_C_sf"/>
</dbReference>
<evidence type="ECO:0000256" key="3">
    <source>
        <dbReference type="ARBA" id="ARBA00022553"/>
    </source>
</evidence>
<evidence type="ECO:0000259" key="9">
    <source>
        <dbReference type="PROSITE" id="PS50109"/>
    </source>
</evidence>
<keyword evidence="8" id="KW-0902">Two-component regulatory system</keyword>
<feature type="domain" description="Histidine kinase" evidence="9">
    <location>
        <begin position="34"/>
        <end position="244"/>
    </location>
</feature>
<dbReference type="InterPro" id="IPR003661">
    <property type="entry name" value="HisK_dim/P_dom"/>
</dbReference>
<dbReference type="CDD" id="cd00082">
    <property type="entry name" value="HisKA"/>
    <property type="match status" value="1"/>
</dbReference>
<evidence type="ECO:0000256" key="1">
    <source>
        <dbReference type="ARBA" id="ARBA00000085"/>
    </source>
</evidence>
<dbReference type="EMBL" id="SOKJ01000068">
    <property type="protein sequence ID" value="TET12586.1"/>
    <property type="molecule type" value="Genomic_DNA"/>
</dbReference>
<dbReference type="GO" id="GO:0000155">
    <property type="term" value="F:phosphorelay sensor kinase activity"/>
    <property type="evidence" value="ECO:0007669"/>
    <property type="project" value="InterPro"/>
</dbReference>
<dbReference type="SMART" id="SM00387">
    <property type="entry name" value="HATPase_c"/>
    <property type="match status" value="1"/>
</dbReference>
<dbReference type="GO" id="GO:0005524">
    <property type="term" value="F:ATP binding"/>
    <property type="evidence" value="ECO:0007669"/>
    <property type="project" value="UniProtKB-KW"/>
</dbReference>
<comment type="catalytic activity">
    <reaction evidence="1">
        <text>ATP + protein L-histidine = ADP + protein N-phospho-L-histidine.</text>
        <dbReference type="EC" id="2.7.13.3"/>
    </reaction>
</comment>
<dbReference type="InterPro" id="IPR004358">
    <property type="entry name" value="Sig_transdc_His_kin-like_C"/>
</dbReference>
<sequence length="244" mass="26999">MSSFINITDSEKAGTELLQAQNQRLASIEQLAAGVAHEINNPLMALSTEIQLLLETSKDKKLVESLKNMDKFSKRIAGIVTDLVTFSRDISTDAREFSGINSLIEKTLLSMKRRFKLTNIKIVKKFDKILPNLTIDKEQIEQVFINILMNSLDIMPNGGKLTVSTKLSSTKDAVEIIFVDTGSGIAKENLPKIFDPFFTTKPPRNGTGMGLSVCHGIIENHGGDIKIDSELNRGTEVLIRLPIK</sequence>
<evidence type="ECO:0000313" key="10">
    <source>
        <dbReference type="EMBL" id="TET12586.1"/>
    </source>
</evidence>
<dbReference type="PRINTS" id="PR00344">
    <property type="entry name" value="BCTRLSENSOR"/>
</dbReference>
<comment type="caution">
    <text evidence="10">The sequence shown here is derived from an EMBL/GenBank/DDBJ whole genome shotgun (WGS) entry which is preliminary data.</text>
</comment>
<dbReference type="Gene3D" id="3.30.565.10">
    <property type="entry name" value="Histidine kinase-like ATPase, C-terminal domain"/>
    <property type="match status" value="1"/>
</dbReference>
<keyword evidence="6" id="KW-0418">Kinase</keyword>
<dbReference type="AlphaFoldDB" id="A0A523S3I4"/>
<keyword evidence="3" id="KW-0597">Phosphoprotein</keyword>
<keyword evidence="7" id="KW-0067">ATP-binding</keyword>
<name>A0A523S3I4_UNCAE</name>
<evidence type="ECO:0000256" key="4">
    <source>
        <dbReference type="ARBA" id="ARBA00022679"/>
    </source>
</evidence>
<dbReference type="PROSITE" id="PS50109">
    <property type="entry name" value="HIS_KIN"/>
    <property type="match status" value="1"/>
</dbReference>